<protein>
    <submittedName>
        <fullName evidence="3">Uncharacterized protein</fullName>
    </submittedName>
</protein>
<name>A0ABV2JZ63_9GAMM</name>
<dbReference type="Proteomes" id="UP001549184">
    <property type="component" value="Unassembled WGS sequence"/>
</dbReference>
<evidence type="ECO:0000313" key="4">
    <source>
        <dbReference type="Proteomes" id="UP001549184"/>
    </source>
</evidence>
<evidence type="ECO:0000313" key="3">
    <source>
        <dbReference type="EMBL" id="MET3653149.1"/>
    </source>
</evidence>
<gene>
    <name evidence="3" type="ORF">ABIC75_002885</name>
</gene>
<feature type="region of interest" description="Disordered" evidence="1">
    <location>
        <begin position="179"/>
        <end position="242"/>
    </location>
</feature>
<dbReference type="RefSeq" id="WP_354014544.1">
    <property type="nucleotide sequence ID" value="NZ_JBEPMU010000004.1"/>
</dbReference>
<proteinExistence type="predicted"/>
<organism evidence="3 4">
    <name type="scientific">Dyella japonica</name>
    <dbReference type="NCBI Taxonomy" id="231455"/>
    <lineage>
        <taxon>Bacteria</taxon>
        <taxon>Pseudomonadati</taxon>
        <taxon>Pseudomonadota</taxon>
        <taxon>Gammaproteobacteria</taxon>
        <taxon>Lysobacterales</taxon>
        <taxon>Rhodanobacteraceae</taxon>
        <taxon>Dyella</taxon>
    </lineage>
</organism>
<reference evidence="3 4" key="1">
    <citation type="submission" date="2024-06" db="EMBL/GenBank/DDBJ databases">
        <title>Sorghum-associated microbial communities from plants grown in Nebraska, USA.</title>
        <authorList>
            <person name="Schachtman D."/>
        </authorList>
    </citation>
    <scope>NUCLEOTIDE SEQUENCE [LARGE SCALE GENOMIC DNA]</scope>
    <source>
        <strain evidence="3 4">1073</strain>
    </source>
</reference>
<feature type="compositionally biased region" description="Basic and acidic residues" evidence="1">
    <location>
        <begin position="185"/>
        <end position="242"/>
    </location>
</feature>
<keyword evidence="2" id="KW-0732">Signal</keyword>
<evidence type="ECO:0000256" key="1">
    <source>
        <dbReference type="SAM" id="MobiDB-lite"/>
    </source>
</evidence>
<sequence>MKNRVHVLTALSFAIGLSMSSAWAMADTVPVTQAAPTSGQESVKLANSYTDFAGSNGNAQALVNGLRSGSTIVLVTPATATTPAVQTSFTPSTGHLGYGNVNIALSLAQAELTAAGITQPTAAQIEAALNGGAVAGPKGPVQFTGVLALRAEGQGWGNIAKTLGFKLGDIMSATKAHGPVPDSADIAHGEKVDKASHADKADKVAKVDRPDKADRPDKPDHPDKPEKPEKPERPDKPERGGR</sequence>
<comment type="caution">
    <text evidence="3">The sequence shown here is derived from an EMBL/GenBank/DDBJ whole genome shotgun (WGS) entry which is preliminary data.</text>
</comment>
<evidence type="ECO:0000256" key="2">
    <source>
        <dbReference type="SAM" id="SignalP"/>
    </source>
</evidence>
<feature type="chain" id="PRO_5046003757" evidence="2">
    <location>
        <begin position="27"/>
        <end position="242"/>
    </location>
</feature>
<keyword evidence="4" id="KW-1185">Reference proteome</keyword>
<feature type="signal peptide" evidence="2">
    <location>
        <begin position="1"/>
        <end position="26"/>
    </location>
</feature>
<accession>A0ABV2JZ63</accession>
<dbReference type="EMBL" id="JBEPMU010000004">
    <property type="protein sequence ID" value="MET3653149.1"/>
    <property type="molecule type" value="Genomic_DNA"/>
</dbReference>